<dbReference type="EMBL" id="JAFHKP010000034">
    <property type="protein sequence ID" value="KAG5468676.1"/>
    <property type="molecule type" value="Genomic_DNA"/>
</dbReference>
<accession>A0A836G5Z0</accession>
<keyword evidence="1" id="KW-1133">Transmembrane helix</keyword>
<evidence type="ECO:0000313" key="3">
    <source>
        <dbReference type="Proteomes" id="UP000674179"/>
    </source>
</evidence>
<organism evidence="2 3">
    <name type="scientific">Leishmania enriettii</name>
    <dbReference type="NCBI Taxonomy" id="5663"/>
    <lineage>
        <taxon>Eukaryota</taxon>
        <taxon>Discoba</taxon>
        <taxon>Euglenozoa</taxon>
        <taxon>Kinetoplastea</taxon>
        <taxon>Metakinetoplastina</taxon>
        <taxon>Trypanosomatida</taxon>
        <taxon>Trypanosomatidae</taxon>
        <taxon>Leishmaniinae</taxon>
        <taxon>Leishmania</taxon>
    </lineage>
</organism>
<keyword evidence="3" id="KW-1185">Reference proteome</keyword>
<dbReference type="Proteomes" id="UP000674179">
    <property type="component" value="Chromosome 34"/>
</dbReference>
<protein>
    <submittedName>
        <fullName evidence="2">Uncharacterized protein</fullName>
    </submittedName>
</protein>
<sequence>MVAFATLLQWVSFFSLAALQKPFLPVVKDVLVYVCMSGALLFLLTIVLAYGVADKEMQQFLSNTGRAAVPDGFTRTGNIVHVPFSYEAFASASVTMSVVTVLAVLLCCSFVLEMAWHGVVACVAPMAALTVSTVKPNCWDTAEDYRGKVPPPPEAAT</sequence>
<feature type="transmembrane region" description="Helical" evidence="1">
    <location>
        <begin position="30"/>
        <end position="53"/>
    </location>
</feature>
<dbReference type="AlphaFoldDB" id="A0A836G5Z0"/>
<keyword evidence="1" id="KW-0812">Transmembrane</keyword>
<dbReference type="OrthoDB" id="271580at2759"/>
<name>A0A836G5Z0_LEIEN</name>
<dbReference type="KEGG" id="lenr:94168790"/>
<evidence type="ECO:0000256" key="1">
    <source>
        <dbReference type="SAM" id="Phobius"/>
    </source>
</evidence>
<proteinExistence type="predicted"/>
<comment type="caution">
    <text evidence="2">The sequence shown here is derived from an EMBL/GenBank/DDBJ whole genome shotgun (WGS) entry which is preliminary data.</text>
</comment>
<feature type="transmembrane region" description="Helical" evidence="1">
    <location>
        <begin position="94"/>
        <end position="116"/>
    </location>
</feature>
<gene>
    <name evidence="2" type="ORF">CUR178_01511</name>
</gene>
<evidence type="ECO:0000313" key="2">
    <source>
        <dbReference type="EMBL" id="KAG5468676.1"/>
    </source>
</evidence>
<reference evidence="2 3" key="1">
    <citation type="submission" date="2021-02" db="EMBL/GenBank/DDBJ databases">
        <title>Leishmania (Mundinia) enrietti genome sequencing and assembly.</title>
        <authorList>
            <person name="Almutairi H."/>
            <person name="Gatherer D."/>
        </authorList>
    </citation>
    <scope>NUCLEOTIDE SEQUENCE [LARGE SCALE GENOMIC DNA]</scope>
    <source>
        <strain evidence="2">CUR178</strain>
    </source>
</reference>
<dbReference type="GeneID" id="94168790"/>
<dbReference type="RefSeq" id="XP_067689383.1">
    <property type="nucleotide sequence ID" value="XM_067833280.1"/>
</dbReference>
<keyword evidence="1" id="KW-0472">Membrane</keyword>